<comment type="caution">
    <text evidence="6">The sequence shown here is derived from an EMBL/GenBank/DDBJ whole genome shotgun (WGS) entry which is preliminary data.</text>
</comment>
<dbReference type="PANTHER" id="PTHR23111:SF40">
    <property type="entry name" value="RNA-BINDING PROTEIN INVOLVED IN HETEROCHROMATIN ASSEMBLY-RELATED"/>
    <property type="match status" value="1"/>
</dbReference>
<keyword evidence="7" id="KW-1185">Reference proteome</keyword>
<evidence type="ECO:0000256" key="1">
    <source>
        <dbReference type="ARBA" id="ARBA00022723"/>
    </source>
</evidence>
<reference evidence="6 7" key="1">
    <citation type="submission" date="2019-12" db="EMBL/GenBank/DDBJ databases">
        <authorList>
            <person name="Alioto T."/>
            <person name="Alioto T."/>
            <person name="Gomez Garrido J."/>
        </authorList>
    </citation>
    <scope>NUCLEOTIDE SEQUENCE [LARGE SCALE GENOMIC DNA]</scope>
</reference>
<dbReference type="SMART" id="SM00547">
    <property type="entry name" value="ZnF_RBZ"/>
    <property type="match status" value="2"/>
</dbReference>
<sequence>MTVTSRLYTLLGTSILRSSLSFTQVPPLRFCKLFPSSSISLRFHRYSSYAVTLDSESTIPANSIEPELSVNSNHQYHPWPEWVHFVDRLKTKGYLIESAAVTPPSTVVSEDGGGMDRAAYTEMGLLKDACLRFGRDRFDIFKSLSTEDIQAVVDKGCPNLFRKAVNSAKRLRASLKLDEGDVCGACNLRGSCDKAYVLVDDSEGAARTVDIIRILLLYALDPLVISGGEKPPGRELIDLSARKLLSKMIELSETPPDPELSKPVVIASQKKKQSPDSVIDERSRNVEMKRGDWMCTKCNFMNFARHVRCFKCGEGGPKSVLGDDVEIKKGDWICSECNFINFSRNIRCLKCKAEGPNRVSVDDAEMKKGDWNCTQ</sequence>
<dbReference type="PROSITE" id="PS01358">
    <property type="entry name" value="ZF_RANBP2_1"/>
    <property type="match status" value="2"/>
</dbReference>
<dbReference type="PANTHER" id="PTHR23111">
    <property type="entry name" value="ZINC FINGER PROTEIN"/>
    <property type="match status" value="1"/>
</dbReference>
<organism evidence="6 7">
    <name type="scientific">Olea europaea subsp. europaea</name>
    <dbReference type="NCBI Taxonomy" id="158383"/>
    <lineage>
        <taxon>Eukaryota</taxon>
        <taxon>Viridiplantae</taxon>
        <taxon>Streptophyta</taxon>
        <taxon>Embryophyta</taxon>
        <taxon>Tracheophyta</taxon>
        <taxon>Spermatophyta</taxon>
        <taxon>Magnoliopsida</taxon>
        <taxon>eudicotyledons</taxon>
        <taxon>Gunneridae</taxon>
        <taxon>Pentapetalae</taxon>
        <taxon>asterids</taxon>
        <taxon>lamiids</taxon>
        <taxon>Lamiales</taxon>
        <taxon>Oleaceae</taxon>
        <taxon>Oleeae</taxon>
        <taxon>Olea</taxon>
    </lineage>
</organism>
<dbReference type="GO" id="GO:0005737">
    <property type="term" value="C:cytoplasm"/>
    <property type="evidence" value="ECO:0007669"/>
    <property type="project" value="TreeGrafter"/>
</dbReference>
<dbReference type="AlphaFoldDB" id="A0A8S0PU89"/>
<dbReference type="EMBL" id="CACTIH010000205">
    <property type="protein sequence ID" value="CAA2957032.1"/>
    <property type="molecule type" value="Genomic_DNA"/>
</dbReference>
<dbReference type="SUPFAM" id="SSF90209">
    <property type="entry name" value="Ran binding protein zinc finger-like"/>
    <property type="match status" value="2"/>
</dbReference>
<dbReference type="PROSITE" id="PS50199">
    <property type="entry name" value="ZF_RANBP2_2"/>
    <property type="match status" value="2"/>
</dbReference>
<name>A0A8S0PU89_OLEEU</name>
<feature type="domain" description="RanBP2-type" evidence="5">
    <location>
        <begin position="328"/>
        <end position="357"/>
    </location>
</feature>
<dbReference type="InterPro" id="IPR036443">
    <property type="entry name" value="Znf_RanBP2_sf"/>
</dbReference>
<evidence type="ECO:0000313" key="6">
    <source>
        <dbReference type="EMBL" id="CAA2957032.1"/>
    </source>
</evidence>
<gene>
    <name evidence="6" type="ORF">OLEA9_A019890</name>
</gene>
<dbReference type="Gene3D" id="4.10.1060.10">
    <property type="entry name" value="Zinc finger, RanBP2-type"/>
    <property type="match status" value="2"/>
</dbReference>
<evidence type="ECO:0000256" key="3">
    <source>
        <dbReference type="ARBA" id="ARBA00022833"/>
    </source>
</evidence>
<proteinExistence type="predicted"/>
<protein>
    <submittedName>
        <fullName evidence="6">Zinc finger VAR3, chloroplastic</fullName>
    </submittedName>
</protein>
<evidence type="ECO:0000313" key="7">
    <source>
        <dbReference type="Proteomes" id="UP000594638"/>
    </source>
</evidence>
<feature type="domain" description="RanBP2-type" evidence="5">
    <location>
        <begin position="289"/>
        <end position="318"/>
    </location>
</feature>
<dbReference type="GO" id="GO:0008270">
    <property type="term" value="F:zinc ion binding"/>
    <property type="evidence" value="ECO:0007669"/>
    <property type="project" value="UniProtKB-KW"/>
</dbReference>
<evidence type="ECO:0000256" key="4">
    <source>
        <dbReference type="PROSITE-ProRule" id="PRU00322"/>
    </source>
</evidence>
<evidence type="ECO:0000259" key="5">
    <source>
        <dbReference type="PROSITE" id="PS50199"/>
    </source>
</evidence>
<accession>A0A8S0PU89</accession>
<keyword evidence="3" id="KW-0862">Zinc</keyword>
<dbReference type="InterPro" id="IPR001876">
    <property type="entry name" value="Znf_RanBP2"/>
</dbReference>
<dbReference type="Proteomes" id="UP000594638">
    <property type="component" value="Unassembled WGS sequence"/>
</dbReference>
<evidence type="ECO:0000256" key="2">
    <source>
        <dbReference type="ARBA" id="ARBA00022771"/>
    </source>
</evidence>
<keyword evidence="2 4" id="KW-0863">Zinc-finger</keyword>
<dbReference type="OrthoDB" id="448399at2759"/>
<dbReference type="GO" id="GO:0003729">
    <property type="term" value="F:mRNA binding"/>
    <property type="evidence" value="ECO:0007669"/>
    <property type="project" value="TreeGrafter"/>
</dbReference>
<dbReference type="Pfam" id="PF00641">
    <property type="entry name" value="Zn_ribbon_RanBP"/>
    <property type="match status" value="2"/>
</dbReference>
<dbReference type="Gramene" id="OE9A019890T1">
    <property type="protein sequence ID" value="OE9A019890C1"/>
    <property type="gene ID" value="OE9A019890"/>
</dbReference>
<keyword evidence="1" id="KW-0479">Metal-binding</keyword>